<evidence type="ECO:0000259" key="5">
    <source>
        <dbReference type="Pfam" id="PF02902"/>
    </source>
</evidence>
<keyword evidence="2" id="KW-0645">Protease</keyword>
<comment type="similarity">
    <text evidence="1">Belongs to the peptidase C48 family.</text>
</comment>
<reference evidence="6" key="1">
    <citation type="journal article" date="2023" name="Plant J.">
        <title>Genome sequences and population genomics provide insights into the demographic history, inbreeding, and mutation load of two 'living fossil' tree species of Dipteronia.</title>
        <authorList>
            <person name="Feng Y."/>
            <person name="Comes H.P."/>
            <person name="Chen J."/>
            <person name="Zhu S."/>
            <person name="Lu R."/>
            <person name="Zhang X."/>
            <person name="Li P."/>
            <person name="Qiu J."/>
            <person name="Olsen K.M."/>
            <person name="Qiu Y."/>
        </authorList>
    </citation>
    <scope>NUCLEOTIDE SEQUENCE</scope>
    <source>
        <strain evidence="6">NBL</strain>
    </source>
</reference>
<evidence type="ECO:0000256" key="1">
    <source>
        <dbReference type="ARBA" id="ARBA00005234"/>
    </source>
</evidence>
<gene>
    <name evidence="6" type="ORF">Dsin_005553</name>
</gene>
<dbReference type="AlphaFoldDB" id="A0AAE0AWS4"/>
<dbReference type="Proteomes" id="UP001281410">
    <property type="component" value="Unassembled WGS sequence"/>
</dbReference>
<keyword evidence="7" id="KW-1185">Reference proteome</keyword>
<dbReference type="GO" id="GO:0008234">
    <property type="term" value="F:cysteine-type peptidase activity"/>
    <property type="evidence" value="ECO:0007669"/>
    <property type="project" value="InterPro"/>
</dbReference>
<evidence type="ECO:0000256" key="4">
    <source>
        <dbReference type="SAM" id="MobiDB-lite"/>
    </source>
</evidence>
<protein>
    <recommendedName>
        <fullName evidence="5">Ubiquitin-like protease family profile domain-containing protein</fullName>
    </recommendedName>
</protein>
<dbReference type="InterPro" id="IPR003653">
    <property type="entry name" value="Peptidase_C48_C"/>
</dbReference>
<comment type="caution">
    <text evidence="6">The sequence shown here is derived from an EMBL/GenBank/DDBJ whole genome shotgun (WGS) entry which is preliminary data.</text>
</comment>
<feature type="domain" description="Ubiquitin-like protease family profile" evidence="5">
    <location>
        <begin position="775"/>
        <end position="838"/>
    </location>
</feature>
<evidence type="ECO:0000256" key="3">
    <source>
        <dbReference type="ARBA" id="ARBA00022801"/>
    </source>
</evidence>
<dbReference type="EMBL" id="JANJYJ010000002">
    <property type="protein sequence ID" value="KAK3225691.1"/>
    <property type="molecule type" value="Genomic_DNA"/>
</dbReference>
<evidence type="ECO:0000313" key="7">
    <source>
        <dbReference type="Proteomes" id="UP001281410"/>
    </source>
</evidence>
<feature type="compositionally biased region" description="Basic residues" evidence="4">
    <location>
        <begin position="158"/>
        <end position="193"/>
    </location>
</feature>
<dbReference type="GO" id="GO:0006508">
    <property type="term" value="P:proteolysis"/>
    <property type="evidence" value="ECO:0007669"/>
    <property type="project" value="UniProtKB-KW"/>
</dbReference>
<evidence type="ECO:0000256" key="2">
    <source>
        <dbReference type="ARBA" id="ARBA00022670"/>
    </source>
</evidence>
<organism evidence="6 7">
    <name type="scientific">Dipteronia sinensis</name>
    <dbReference type="NCBI Taxonomy" id="43782"/>
    <lineage>
        <taxon>Eukaryota</taxon>
        <taxon>Viridiplantae</taxon>
        <taxon>Streptophyta</taxon>
        <taxon>Embryophyta</taxon>
        <taxon>Tracheophyta</taxon>
        <taxon>Spermatophyta</taxon>
        <taxon>Magnoliopsida</taxon>
        <taxon>eudicotyledons</taxon>
        <taxon>Gunneridae</taxon>
        <taxon>Pentapetalae</taxon>
        <taxon>rosids</taxon>
        <taxon>malvids</taxon>
        <taxon>Sapindales</taxon>
        <taxon>Sapindaceae</taxon>
        <taxon>Hippocastanoideae</taxon>
        <taxon>Acereae</taxon>
        <taxon>Dipteronia</taxon>
    </lineage>
</organism>
<dbReference type="Gene3D" id="3.40.395.10">
    <property type="entry name" value="Adenoviral Proteinase, Chain A"/>
    <property type="match status" value="1"/>
</dbReference>
<dbReference type="Pfam" id="PF02902">
    <property type="entry name" value="Peptidase_C48"/>
    <property type="match status" value="1"/>
</dbReference>
<dbReference type="SUPFAM" id="SSF54001">
    <property type="entry name" value="Cysteine proteinases"/>
    <property type="match status" value="1"/>
</dbReference>
<dbReference type="InterPro" id="IPR038765">
    <property type="entry name" value="Papain-like_cys_pep_sf"/>
</dbReference>
<keyword evidence="3" id="KW-0378">Hydrolase</keyword>
<accession>A0AAE0AWS4</accession>
<sequence>MLVDHNKKLWRYPDHKEWIHARINSQNKKYFIRDLKSVLTRCGMADGFRQGPFGQYLDMVQPVKARFGRQEFCLCSGLNMGTLREGFQQKKKVRDDSILTRYFEDKRPTIELLEATFRGLTATEDDVALKMGYLLMVSQFFGIDEARAAIPENEEKNKKKQKKKNKKNKKKKKEEKEEKKKKKKTKKKKKKKTEVRDGEDREEETDNDNQQADNNKDNEQKNDYFTFNIYGFQIAFQVWAIQRITRLEGRVGRRIGTGFPIFKNWDFHTGVVKVETQFSTTMPLFPWKVYDHEKSSDYYKSMKVEDLTSGRKASKKKIKLGDPVMESDEEDHGEAMEEVAASLMRSRSRNLDQPLSRKQLFHRGDCETPKSKLQTSVPSTIPNMYSAIAQLIKQSEEHTRAFCTAEFAKFRKELKVGDTPVEKSTFGKERARQDKVVDDLDSRCKDISLPVQKCDDMFFENFDVDVDVDGDKEVGLEKVVGEKFDVDCDKEVGLENVDSETAVLEKVDGDGDKAVFEKVDGEKFDFDGDSVALQKVDGEKLDGDTCGFEKVDGCLDEFEKFDRDTTGLEKVERCSEKVVIEAYVLDNKNGKNVQLCIEKIPVQQPISVDDYPSPAMNIVLPNPVLSVMCLDASDPNVFYKNNEKRRGRKRSRFLESSYTDPIPKKKKNTLDSGEVINEDYIRVYTGKMMDMKREDFNELLNPEKWFSNLLSRRSVEEAFEGRGWLLSGYRIGPDSLFYDDTIEYVCGSELIYNEPCWTLESHSNYYEQLKIPPHTTPFTGENALLVNLPQQDDGNSCGAFMLKFAELLLSREPLPWNDVFGQKDIPVIRNTIALDIFSNGEMSFPPDQL</sequence>
<feature type="region of interest" description="Disordered" evidence="4">
    <location>
        <begin position="152"/>
        <end position="220"/>
    </location>
</feature>
<name>A0AAE0AWS4_9ROSI</name>
<evidence type="ECO:0000313" key="6">
    <source>
        <dbReference type="EMBL" id="KAK3225691.1"/>
    </source>
</evidence>
<proteinExistence type="inferred from homology"/>